<evidence type="ECO:0000313" key="2">
    <source>
        <dbReference type="Proteomes" id="UP000603453"/>
    </source>
</evidence>
<reference evidence="1" key="1">
    <citation type="submission" date="2020-12" db="EMBL/GenBank/DDBJ databases">
        <title>Metabolic potential, ecology and presence of endohyphal bacteria is reflected in genomic diversity of Mucoromycotina.</title>
        <authorList>
            <person name="Muszewska A."/>
            <person name="Okrasinska A."/>
            <person name="Steczkiewicz K."/>
            <person name="Drgas O."/>
            <person name="Orlowska M."/>
            <person name="Perlinska-Lenart U."/>
            <person name="Aleksandrzak-Piekarczyk T."/>
            <person name="Szatraj K."/>
            <person name="Zielenkiewicz U."/>
            <person name="Pilsyk S."/>
            <person name="Malc E."/>
            <person name="Mieczkowski P."/>
            <person name="Kruszewska J.S."/>
            <person name="Biernat P."/>
            <person name="Pawlowska J."/>
        </authorList>
    </citation>
    <scope>NUCLEOTIDE SEQUENCE</scope>
    <source>
        <strain evidence="1">WA0000017839</strain>
    </source>
</reference>
<dbReference type="EMBL" id="JAEPRD010000408">
    <property type="protein sequence ID" value="KAG2191478.1"/>
    <property type="molecule type" value="Genomic_DNA"/>
</dbReference>
<proteinExistence type="predicted"/>
<sequence length="81" mass="9501">MDLQINVITAWKAAGVDLRTNCLREYLQLFLCQLKRVKNSALLAVYHLRYDQFFEGEPLKPADVPEVAKEFPLPARKKRRR</sequence>
<feature type="non-terminal residue" evidence="1">
    <location>
        <position position="1"/>
    </location>
</feature>
<comment type="caution">
    <text evidence="1">The sequence shown here is derived from an EMBL/GenBank/DDBJ whole genome shotgun (WGS) entry which is preliminary data.</text>
</comment>
<name>A0A8H7QFF0_9FUNG</name>
<evidence type="ECO:0000313" key="1">
    <source>
        <dbReference type="EMBL" id="KAG2191478.1"/>
    </source>
</evidence>
<keyword evidence="2" id="KW-1185">Reference proteome</keyword>
<dbReference type="OrthoDB" id="2217172at2759"/>
<accession>A0A8H7QFF0</accession>
<organism evidence="1 2">
    <name type="scientific">Mucor saturninus</name>
    <dbReference type="NCBI Taxonomy" id="64648"/>
    <lineage>
        <taxon>Eukaryota</taxon>
        <taxon>Fungi</taxon>
        <taxon>Fungi incertae sedis</taxon>
        <taxon>Mucoromycota</taxon>
        <taxon>Mucoromycotina</taxon>
        <taxon>Mucoromycetes</taxon>
        <taxon>Mucorales</taxon>
        <taxon>Mucorineae</taxon>
        <taxon>Mucoraceae</taxon>
        <taxon>Mucor</taxon>
    </lineage>
</organism>
<dbReference type="Proteomes" id="UP000603453">
    <property type="component" value="Unassembled WGS sequence"/>
</dbReference>
<gene>
    <name evidence="1" type="ORF">INT47_004143</name>
</gene>
<protein>
    <submittedName>
        <fullName evidence="1">Uncharacterized protein</fullName>
    </submittedName>
</protein>
<dbReference type="AlphaFoldDB" id="A0A8H7QFF0"/>